<dbReference type="Proteomes" id="UP000555756">
    <property type="component" value="Unassembled WGS sequence"/>
</dbReference>
<gene>
    <name evidence="7 9" type="primary">aspS</name>
    <name evidence="9" type="ORF">HLH34_06570</name>
</gene>
<dbReference type="GO" id="GO:0050560">
    <property type="term" value="F:aspartate-tRNA(Asn) ligase activity"/>
    <property type="evidence" value="ECO:0007669"/>
    <property type="project" value="UniProtKB-EC"/>
</dbReference>
<dbReference type="CDD" id="cd00777">
    <property type="entry name" value="AspRS_core"/>
    <property type="match status" value="1"/>
</dbReference>
<dbReference type="Gene3D" id="3.30.1360.30">
    <property type="entry name" value="GAD-like domain"/>
    <property type="match status" value="1"/>
</dbReference>
<dbReference type="PROSITE" id="PS50862">
    <property type="entry name" value="AA_TRNA_LIGASE_II"/>
    <property type="match status" value="1"/>
</dbReference>
<dbReference type="Gene3D" id="3.30.930.10">
    <property type="entry name" value="Bira Bifunctional Protein, Domain 2"/>
    <property type="match status" value="1"/>
</dbReference>
<dbReference type="SUPFAM" id="SSF55681">
    <property type="entry name" value="Class II aaRS and biotin synthetases"/>
    <property type="match status" value="1"/>
</dbReference>
<dbReference type="GO" id="GO:0006422">
    <property type="term" value="P:aspartyl-tRNA aminoacylation"/>
    <property type="evidence" value="ECO:0007669"/>
    <property type="project" value="UniProtKB-UniRule"/>
</dbReference>
<proteinExistence type="inferred from homology"/>
<dbReference type="InterPro" id="IPR047090">
    <property type="entry name" value="AspRS_core"/>
</dbReference>
<dbReference type="RefSeq" id="WP_183118803.1">
    <property type="nucleotide sequence ID" value="NZ_JABEQF010000004.1"/>
</dbReference>
<name>A0A7W4JRL0_9PROT</name>
<dbReference type="SUPFAM" id="SSF50249">
    <property type="entry name" value="Nucleic acid-binding proteins"/>
    <property type="match status" value="1"/>
</dbReference>
<dbReference type="Gene3D" id="2.40.50.140">
    <property type="entry name" value="Nucleic acid-binding proteins"/>
    <property type="match status" value="1"/>
</dbReference>
<dbReference type="PANTHER" id="PTHR22594:SF5">
    <property type="entry name" value="ASPARTATE--TRNA LIGASE, MITOCHONDRIAL"/>
    <property type="match status" value="1"/>
</dbReference>
<feature type="binding site" evidence="7">
    <location>
        <begin position="537"/>
        <end position="540"/>
    </location>
    <ligand>
        <name>ATP</name>
        <dbReference type="ChEBI" id="CHEBI:30616"/>
    </ligand>
</feature>
<dbReference type="PANTHER" id="PTHR22594">
    <property type="entry name" value="ASPARTYL/LYSYL-TRNA SYNTHETASE"/>
    <property type="match status" value="1"/>
</dbReference>
<reference evidence="9 10" key="1">
    <citation type="submission" date="2020-04" db="EMBL/GenBank/DDBJ databases">
        <title>Description of novel Gluconacetobacter.</title>
        <authorList>
            <person name="Sombolestani A."/>
        </authorList>
    </citation>
    <scope>NUCLEOTIDE SEQUENCE [LARGE SCALE GENOMIC DNA]</scope>
    <source>
        <strain evidence="9 10">LMG 21311</strain>
    </source>
</reference>
<dbReference type="InterPro" id="IPR004115">
    <property type="entry name" value="GAD-like_sf"/>
</dbReference>
<comment type="catalytic activity">
    <reaction evidence="7">
        <text>tRNA(Asx) + L-aspartate + ATP = L-aspartyl-tRNA(Asx) + AMP + diphosphate</text>
        <dbReference type="Rhea" id="RHEA:18349"/>
        <dbReference type="Rhea" id="RHEA-COMP:9710"/>
        <dbReference type="Rhea" id="RHEA-COMP:9711"/>
        <dbReference type="ChEBI" id="CHEBI:29991"/>
        <dbReference type="ChEBI" id="CHEBI:30616"/>
        <dbReference type="ChEBI" id="CHEBI:33019"/>
        <dbReference type="ChEBI" id="CHEBI:78442"/>
        <dbReference type="ChEBI" id="CHEBI:78516"/>
        <dbReference type="ChEBI" id="CHEBI:456215"/>
        <dbReference type="EC" id="6.1.1.23"/>
    </reaction>
</comment>
<dbReference type="AlphaFoldDB" id="A0A7W4JRL0"/>
<dbReference type="GO" id="GO:0003676">
    <property type="term" value="F:nucleic acid binding"/>
    <property type="evidence" value="ECO:0007669"/>
    <property type="project" value="InterPro"/>
</dbReference>
<dbReference type="InterPro" id="IPR045864">
    <property type="entry name" value="aa-tRNA-synth_II/BPL/LPL"/>
</dbReference>
<keyword evidence="3 7" id="KW-0547">Nucleotide-binding</keyword>
<organism evidence="9 10">
    <name type="scientific">Gluconacetobacter azotocaptans</name>
    <dbReference type="NCBI Taxonomy" id="142834"/>
    <lineage>
        <taxon>Bacteria</taxon>
        <taxon>Pseudomonadati</taxon>
        <taxon>Pseudomonadota</taxon>
        <taxon>Alphaproteobacteria</taxon>
        <taxon>Acetobacterales</taxon>
        <taxon>Acetobacteraceae</taxon>
        <taxon>Gluconacetobacter</taxon>
    </lineage>
</organism>
<feature type="binding site" evidence="7">
    <location>
        <begin position="221"/>
        <end position="223"/>
    </location>
    <ligand>
        <name>ATP</name>
        <dbReference type="ChEBI" id="CHEBI:30616"/>
    </ligand>
</feature>
<dbReference type="InterPro" id="IPR012340">
    <property type="entry name" value="NA-bd_OB-fold"/>
</dbReference>
<comment type="similarity">
    <text evidence="1 7">Belongs to the class-II aminoacyl-tRNA synthetase family. Type 1 subfamily.</text>
</comment>
<feature type="domain" description="Aminoacyl-transfer RNA synthetases class-II family profile" evidence="8">
    <location>
        <begin position="144"/>
        <end position="558"/>
    </location>
</feature>
<sequence length="599" mass="66047">MHPYRTHSCAALRASDAGQTARLSGWVHSKRDHGGLLFIDLRDHFGITQIVIPAGSPVLETVERIRVESVLTITGEVVLRDDATKNPNLPTGEIELRAREVDVQSAAEVLPFQVAGHEHYPEDLRLTYRYIDLRRDKVHRNMMLRAQVIASLRRRMTEQGFVEFQTPILTASSPEGARDFLVPARMHPGKFYALPQAPQQFKQLAMVAGFDRYFQIAPCFRDEAARADRSPGEFYQLDFEMAFATQEDVFATLEPVMEGVFREFGGGRTVSTAPFERIPYATAMARYGSDKPDLRNPLLLSDVTEAFADSGFGLFAKIVAGGGEVRAIPAPGAGDRPRAFYDKLNTWAREAGAGGLGYIIFDEEGGKGPIAKNLEPARVAAIREKTGLKAGDAVFFAAGRGDEVVKFSGLVRTRIATELDLIEKDAFRFCWITDFPMYERNEETGLIDFSHNPFSMPQGGLEALNSQDPLTITAYQYDIVCNGVELSSGAIRNHRPEVMIRAFEIAGYPESEVEARFGGMLNAFRYGAPPHGGSAPGVDRMVMLLADEPNIREVILFPLNQQGEDLMMGAPAPVPSPRLKELSLALDLPRPKPGATVKG</sequence>
<evidence type="ECO:0000256" key="2">
    <source>
        <dbReference type="ARBA" id="ARBA00022598"/>
    </source>
</evidence>
<dbReference type="Pfam" id="PF01336">
    <property type="entry name" value="tRNA_anti-codon"/>
    <property type="match status" value="1"/>
</dbReference>
<feature type="region of interest" description="Aspartate" evidence="7">
    <location>
        <begin position="199"/>
        <end position="202"/>
    </location>
</feature>
<dbReference type="Pfam" id="PF02938">
    <property type="entry name" value="GAD"/>
    <property type="match status" value="1"/>
</dbReference>
<feature type="binding site" evidence="7">
    <location>
        <position position="451"/>
    </location>
    <ligand>
        <name>L-aspartate</name>
        <dbReference type="ChEBI" id="CHEBI:29991"/>
    </ligand>
</feature>
<keyword evidence="2 7" id="KW-0436">Ligase</keyword>
<dbReference type="CDD" id="cd04317">
    <property type="entry name" value="EcAspRS_like_N"/>
    <property type="match status" value="1"/>
</dbReference>
<keyword evidence="7" id="KW-0963">Cytoplasm</keyword>
<evidence type="ECO:0000256" key="1">
    <source>
        <dbReference type="ARBA" id="ARBA00006303"/>
    </source>
</evidence>
<dbReference type="NCBIfam" id="NF001750">
    <property type="entry name" value="PRK00476.1"/>
    <property type="match status" value="1"/>
</dbReference>
<feature type="binding site" evidence="7">
    <location>
        <position position="485"/>
    </location>
    <ligand>
        <name>ATP</name>
        <dbReference type="ChEBI" id="CHEBI:30616"/>
    </ligand>
</feature>
<dbReference type="InterPro" id="IPR047089">
    <property type="entry name" value="Asp-tRNA-ligase_1_N"/>
</dbReference>
<feature type="binding site" evidence="7">
    <location>
        <position position="492"/>
    </location>
    <ligand>
        <name>L-aspartate</name>
        <dbReference type="ChEBI" id="CHEBI:29991"/>
    </ligand>
</feature>
<evidence type="ECO:0000313" key="10">
    <source>
        <dbReference type="Proteomes" id="UP000555756"/>
    </source>
</evidence>
<evidence type="ECO:0000313" key="9">
    <source>
        <dbReference type="EMBL" id="MBB2189626.1"/>
    </source>
</evidence>
<dbReference type="EMBL" id="JABEQF010000004">
    <property type="protein sequence ID" value="MBB2189626.1"/>
    <property type="molecule type" value="Genomic_DNA"/>
</dbReference>
<dbReference type="InterPro" id="IPR029351">
    <property type="entry name" value="GAD_dom"/>
</dbReference>
<dbReference type="Pfam" id="PF00152">
    <property type="entry name" value="tRNA-synt_2"/>
    <property type="match status" value="1"/>
</dbReference>
<dbReference type="NCBIfam" id="TIGR00459">
    <property type="entry name" value="aspS_bact"/>
    <property type="match status" value="1"/>
</dbReference>
<dbReference type="PRINTS" id="PR01042">
    <property type="entry name" value="TRNASYNTHASP"/>
</dbReference>
<comment type="caution">
    <text evidence="7">Lacks conserved residue(s) required for the propagation of feature annotation.</text>
</comment>
<comment type="subunit">
    <text evidence="7">Homodimer.</text>
</comment>
<dbReference type="InterPro" id="IPR002312">
    <property type="entry name" value="Asp/Asn-tRNA-synth_IIb"/>
</dbReference>
<dbReference type="InterPro" id="IPR004365">
    <property type="entry name" value="NA-bd_OB_tRNA"/>
</dbReference>
<dbReference type="InterPro" id="IPR006195">
    <property type="entry name" value="aa-tRNA-synth_II"/>
</dbReference>
<protein>
    <recommendedName>
        <fullName evidence="7">Aspartate--tRNA(Asp/Asn) ligase</fullName>
        <ecNumber evidence="7">6.1.1.23</ecNumber>
    </recommendedName>
    <alternativeName>
        <fullName evidence="7">Aspartyl-tRNA synthetase</fullName>
        <shortName evidence="7">AspRS</shortName>
    </alternativeName>
    <alternativeName>
        <fullName evidence="7">Non-discriminating aspartyl-tRNA synthetase</fullName>
        <shortName evidence="7">ND-AspRS</shortName>
    </alternativeName>
</protein>
<dbReference type="InterPro" id="IPR004524">
    <property type="entry name" value="Asp-tRNA-ligase_1"/>
</dbReference>
<keyword evidence="4 7" id="KW-0067">ATP-binding</keyword>
<evidence type="ECO:0000259" key="8">
    <source>
        <dbReference type="PROSITE" id="PS50862"/>
    </source>
</evidence>
<evidence type="ECO:0000256" key="3">
    <source>
        <dbReference type="ARBA" id="ARBA00022741"/>
    </source>
</evidence>
<comment type="subcellular location">
    <subcellularLocation>
        <location evidence="7">Cytoplasm</location>
    </subcellularLocation>
</comment>
<dbReference type="HAMAP" id="MF_00044">
    <property type="entry name" value="Asp_tRNA_synth_type1"/>
    <property type="match status" value="1"/>
</dbReference>
<evidence type="ECO:0000256" key="5">
    <source>
        <dbReference type="ARBA" id="ARBA00022917"/>
    </source>
</evidence>
<comment type="caution">
    <text evidence="9">The sequence shown here is derived from an EMBL/GenBank/DDBJ whole genome shotgun (WGS) entry which is preliminary data.</text>
</comment>
<feature type="binding site" evidence="7">
    <location>
        <position position="221"/>
    </location>
    <ligand>
        <name>L-aspartate</name>
        <dbReference type="ChEBI" id="CHEBI:29991"/>
    </ligand>
</feature>
<keyword evidence="6 7" id="KW-0030">Aminoacyl-tRNA synthetase</keyword>
<dbReference type="EC" id="6.1.1.23" evidence="7"/>
<keyword evidence="10" id="KW-1185">Reference proteome</keyword>
<accession>A0A7W4JRL0</accession>
<evidence type="ECO:0000256" key="4">
    <source>
        <dbReference type="ARBA" id="ARBA00022840"/>
    </source>
</evidence>
<dbReference type="GO" id="GO:0004815">
    <property type="term" value="F:aspartate-tRNA ligase activity"/>
    <property type="evidence" value="ECO:0007669"/>
    <property type="project" value="UniProtKB-UniRule"/>
</dbReference>
<dbReference type="GO" id="GO:0005524">
    <property type="term" value="F:ATP binding"/>
    <property type="evidence" value="ECO:0007669"/>
    <property type="project" value="UniProtKB-UniRule"/>
</dbReference>
<comment type="function">
    <text evidence="7">Aspartyl-tRNA synthetase with relaxed tRNA specificity since it is able to aspartylate not only its cognate tRNA(Asp) but also tRNA(Asn). Reaction proceeds in two steps: L-aspartate is first activated by ATP to form Asp-AMP and then transferred to the acceptor end of tRNA(Asp/Asn).</text>
</comment>
<dbReference type="SUPFAM" id="SSF55261">
    <property type="entry name" value="GAD domain-like"/>
    <property type="match status" value="1"/>
</dbReference>
<feature type="site" description="Important for tRNA non-discrimination" evidence="7">
    <location>
        <position position="33"/>
    </location>
</feature>
<evidence type="ECO:0000256" key="7">
    <source>
        <dbReference type="HAMAP-Rule" id="MF_00044"/>
    </source>
</evidence>
<dbReference type="InterPro" id="IPR004364">
    <property type="entry name" value="Aa-tRNA-synt_II"/>
</dbReference>
<keyword evidence="5 7" id="KW-0648">Protein biosynthesis</keyword>
<evidence type="ECO:0000256" key="6">
    <source>
        <dbReference type="ARBA" id="ARBA00023146"/>
    </source>
</evidence>
<dbReference type="GO" id="GO:0005737">
    <property type="term" value="C:cytoplasm"/>
    <property type="evidence" value="ECO:0007669"/>
    <property type="project" value="UniProtKB-SubCell"/>
</dbReference>
<feature type="binding site" evidence="7">
    <location>
        <position position="175"/>
    </location>
    <ligand>
        <name>L-aspartate</name>
        <dbReference type="ChEBI" id="CHEBI:29991"/>
    </ligand>
</feature>